<dbReference type="AlphaFoldDB" id="A0A8J6PLP3"/>
<evidence type="ECO:0000256" key="1">
    <source>
        <dbReference type="SAM" id="MobiDB-lite"/>
    </source>
</evidence>
<keyword evidence="4" id="KW-1185">Reference proteome</keyword>
<feature type="chain" id="PRO_5035186332" evidence="2">
    <location>
        <begin position="22"/>
        <end position="89"/>
    </location>
</feature>
<evidence type="ECO:0000313" key="4">
    <source>
        <dbReference type="Proteomes" id="UP000652681"/>
    </source>
</evidence>
<comment type="caution">
    <text evidence="3">The sequence shown here is derived from an EMBL/GenBank/DDBJ whole genome shotgun (WGS) entry which is preliminary data.</text>
</comment>
<feature type="signal peptide" evidence="2">
    <location>
        <begin position="1"/>
        <end position="21"/>
    </location>
</feature>
<gene>
    <name evidence="3" type="ORF">H9Y05_11275</name>
</gene>
<evidence type="ECO:0000313" key="3">
    <source>
        <dbReference type="EMBL" id="MBC9813050.1"/>
    </source>
</evidence>
<sequence>MNVFKVSFFVLSFLAVSTVNAQTGQTGSNGKQINASAFSNPKAIEAKQMNTEVKKNESVSSEKNSTEPKAVNSEAPKKNTEVQKRKEER</sequence>
<dbReference type="EMBL" id="JACVEL010000007">
    <property type="protein sequence ID" value="MBC9813050.1"/>
    <property type="molecule type" value="Genomic_DNA"/>
</dbReference>
<reference evidence="3" key="1">
    <citation type="submission" date="2020-09" db="EMBL/GenBank/DDBJ databases">
        <title>Taishania pollutisoli gen. nov., sp. nov., Isolated from Tetrabromobisphenol A-Contaminated Soil.</title>
        <authorList>
            <person name="Chen Q."/>
        </authorList>
    </citation>
    <scope>NUCLEOTIDE SEQUENCE</scope>
    <source>
        <strain evidence="3">CZZ-1</strain>
    </source>
</reference>
<proteinExistence type="predicted"/>
<dbReference type="Proteomes" id="UP000652681">
    <property type="component" value="Unassembled WGS sequence"/>
</dbReference>
<feature type="region of interest" description="Disordered" evidence="1">
    <location>
        <begin position="49"/>
        <end position="89"/>
    </location>
</feature>
<keyword evidence="2" id="KW-0732">Signal</keyword>
<dbReference type="RefSeq" id="WP_163491216.1">
    <property type="nucleotide sequence ID" value="NZ_JACVEL010000007.1"/>
</dbReference>
<name>A0A8J6PLP3_9FLAO</name>
<accession>A0A8J6PLP3</accession>
<organism evidence="3 4">
    <name type="scientific">Taishania pollutisoli</name>
    <dbReference type="NCBI Taxonomy" id="2766479"/>
    <lineage>
        <taxon>Bacteria</taxon>
        <taxon>Pseudomonadati</taxon>
        <taxon>Bacteroidota</taxon>
        <taxon>Flavobacteriia</taxon>
        <taxon>Flavobacteriales</taxon>
        <taxon>Crocinitomicaceae</taxon>
        <taxon>Taishania</taxon>
    </lineage>
</organism>
<feature type="compositionally biased region" description="Basic and acidic residues" evidence="1">
    <location>
        <begin position="75"/>
        <end position="89"/>
    </location>
</feature>
<evidence type="ECO:0000256" key="2">
    <source>
        <dbReference type="SAM" id="SignalP"/>
    </source>
</evidence>
<protein>
    <submittedName>
        <fullName evidence="3">Uncharacterized protein</fullName>
    </submittedName>
</protein>